<dbReference type="Proteomes" id="UP000030641">
    <property type="component" value="Unassembled WGS sequence"/>
</dbReference>
<proteinExistence type="predicted"/>
<dbReference type="GeneID" id="25366982"/>
<protein>
    <submittedName>
        <fullName evidence="1">Uncharacterized protein</fullName>
    </submittedName>
</protein>
<dbReference type="RefSeq" id="XP_013341270.1">
    <property type="nucleotide sequence ID" value="XM_013485816.1"/>
</dbReference>
<dbReference type="OrthoDB" id="3873478at2759"/>
<accession>A0A074Y9X3</accession>
<sequence>MTSNALPPSYYGTTTVIPEKPAQSTAYHITLQRCKRLVELESGRSATCGLLEDTNVAIVLSHTDTWDEVQDKIWLLYQKAWPAILGDKERKDYASGGLDVQYSALDGTVMGRIQLLYSKGDAFWDLVHNGDIKIVRFIAHYAPLVGEAAGEVRCSHDHFRGLTFTEKKKNKDYVKELVKEIKIEKKAQRKHHCIIQ</sequence>
<evidence type="ECO:0000313" key="2">
    <source>
        <dbReference type="Proteomes" id="UP000030641"/>
    </source>
</evidence>
<keyword evidence="2" id="KW-1185">Reference proteome</keyword>
<organism evidence="1 2">
    <name type="scientific">Aureobasidium subglaciale (strain EXF-2481)</name>
    <name type="common">Aureobasidium pullulans var. subglaciale</name>
    <dbReference type="NCBI Taxonomy" id="1043005"/>
    <lineage>
        <taxon>Eukaryota</taxon>
        <taxon>Fungi</taxon>
        <taxon>Dikarya</taxon>
        <taxon>Ascomycota</taxon>
        <taxon>Pezizomycotina</taxon>
        <taxon>Dothideomycetes</taxon>
        <taxon>Dothideomycetidae</taxon>
        <taxon>Dothideales</taxon>
        <taxon>Saccotheciaceae</taxon>
        <taxon>Aureobasidium</taxon>
    </lineage>
</organism>
<name>A0A074Y9X3_AURSE</name>
<reference evidence="1 2" key="1">
    <citation type="journal article" date="2014" name="BMC Genomics">
        <title>Genome sequencing of four Aureobasidium pullulans varieties: biotechnological potential, stress tolerance, and description of new species.</title>
        <authorList>
            <person name="Gostin Ar C."/>
            <person name="Ohm R.A."/>
            <person name="Kogej T."/>
            <person name="Sonjak S."/>
            <person name="Turk M."/>
            <person name="Zajc J."/>
            <person name="Zalar P."/>
            <person name="Grube M."/>
            <person name="Sun H."/>
            <person name="Han J."/>
            <person name="Sharma A."/>
            <person name="Chiniquy J."/>
            <person name="Ngan C.Y."/>
            <person name="Lipzen A."/>
            <person name="Barry K."/>
            <person name="Grigoriev I.V."/>
            <person name="Gunde-Cimerman N."/>
        </authorList>
    </citation>
    <scope>NUCLEOTIDE SEQUENCE [LARGE SCALE GENOMIC DNA]</scope>
    <source>
        <strain evidence="1 2">EXF-2481</strain>
    </source>
</reference>
<dbReference type="HOGENOM" id="CLU_1396041_0_0_1"/>
<dbReference type="EMBL" id="KL584769">
    <property type="protein sequence ID" value="KEQ92779.1"/>
    <property type="molecule type" value="Genomic_DNA"/>
</dbReference>
<dbReference type="AlphaFoldDB" id="A0A074Y9X3"/>
<dbReference type="InParanoid" id="A0A074Y9X3"/>
<evidence type="ECO:0000313" key="1">
    <source>
        <dbReference type="EMBL" id="KEQ92779.1"/>
    </source>
</evidence>
<gene>
    <name evidence="1" type="ORF">AUEXF2481DRAFT_418487</name>
</gene>